<feature type="domain" description="C2H2-type" evidence="13">
    <location>
        <begin position="508"/>
        <end position="535"/>
    </location>
</feature>
<dbReference type="FunFam" id="3.30.160.60:FF:001289">
    <property type="entry name" value="Zinc finger protein 574"/>
    <property type="match status" value="1"/>
</dbReference>
<evidence type="ECO:0000259" key="13">
    <source>
        <dbReference type="PROSITE" id="PS50157"/>
    </source>
</evidence>
<accession>A0AAJ6Z297</accession>
<evidence type="ECO:0000256" key="11">
    <source>
        <dbReference type="PROSITE-ProRule" id="PRU01263"/>
    </source>
</evidence>
<evidence type="ECO:0000256" key="3">
    <source>
        <dbReference type="ARBA" id="ARBA00022737"/>
    </source>
</evidence>
<dbReference type="Pfam" id="PF00096">
    <property type="entry name" value="zf-C2H2"/>
    <property type="match status" value="2"/>
</dbReference>
<dbReference type="PROSITE" id="PS51915">
    <property type="entry name" value="ZAD"/>
    <property type="match status" value="1"/>
</dbReference>
<feature type="domain" description="C2H2-type" evidence="13">
    <location>
        <begin position="480"/>
        <end position="507"/>
    </location>
</feature>
<organism evidence="15">
    <name type="scientific">Papilio xuthus</name>
    <name type="common">Asian swallowtail butterfly</name>
    <dbReference type="NCBI Taxonomy" id="66420"/>
    <lineage>
        <taxon>Eukaryota</taxon>
        <taxon>Metazoa</taxon>
        <taxon>Ecdysozoa</taxon>
        <taxon>Arthropoda</taxon>
        <taxon>Hexapoda</taxon>
        <taxon>Insecta</taxon>
        <taxon>Pterygota</taxon>
        <taxon>Neoptera</taxon>
        <taxon>Endopterygota</taxon>
        <taxon>Lepidoptera</taxon>
        <taxon>Glossata</taxon>
        <taxon>Ditrysia</taxon>
        <taxon>Papilionoidea</taxon>
        <taxon>Papilionidae</taxon>
        <taxon>Papilioninae</taxon>
        <taxon>Papilio</taxon>
    </lineage>
</organism>
<protein>
    <submittedName>
        <fullName evidence="15">GDNF-inducible zinc finger protein 1 isoform X6</fullName>
    </submittedName>
</protein>
<feature type="region of interest" description="Disordered" evidence="12">
    <location>
        <begin position="130"/>
        <end position="156"/>
    </location>
</feature>
<dbReference type="SMART" id="SM00355">
    <property type="entry name" value="ZnF_C2H2"/>
    <property type="match status" value="10"/>
</dbReference>
<evidence type="ECO:0000256" key="12">
    <source>
        <dbReference type="SAM" id="MobiDB-lite"/>
    </source>
</evidence>
<evidence type="ECO:0000256" key="8">
    <source>
        <dbReference type="ARBA" id="ARBA00023163"/>
    </source>
</evidence>
<keyword evidence="7" id="KW-0238">DNA-binding</keyword>
<evidence type="ECO:0000256" key="5">
    <source>
        <dbReference type="ARBA" id="ARBA00022833"/>
    </source>
</evidence>
<dbReference type="AlphaFoldDB" id="A0AAJ6Z297"/>
<feature type="compositionally biased region" description="Acidic residues" evidence="12">
    <location>
        <begin position="142"/>
        <end position="152"/>
    </location>
</feature>
<feature type="domain" description="C2H2-type" evidence="13">
    <location>
        <begin position="452"/>
        <end position="480"/>
    </location>
</feature>
<dbReference type="Gene3D" id="3.30.160.60">
    <property type="entry name" value="Classic Zinc Finger"/>
    <property type="match status" value="5"/>
</dbReference>
<proteinExistence type="predicted"/>
<sequence>MEAKTSEWRPGPTVCRCCLTEGCYKDISTEYFWMGKREVYAEMLADTLNLTIAYSQSGGPNSNSRLICEPCISRLRDAADFKRQVQECEKTFLQHLDPSTSGIVAEDVSRESILKGKQVKIELVKLEKDSDDDDFEPSRFTDDDDVDDDIDDQPLTKLAKTPKKETVDLLDLIDNAKVAEKRKSTTKVKATPVKKAKQKKDTKATANQDKPEKKKKEDNDPYTIARRNAEIVVKFATAYPFRLPEDAMVCVYCGESCDDPMEYRKHMDIEHQTFHVRMAFVHCNEGYIKVDCTELRCRICLLSFDTIIDVAKHLKDVHQEKVDTNYEIGVYPFKLEKDRLLCAICKLKSPCIRQLSRHIQTHFLKYTCDACGKSYATSTTLKHHITYSHTGEARICRKCKKTFSSLEAKRQHLVDTPKCWSHLCNVCGERFISWTLKQAHLAQVHGTPKRSHVCLECGETFLDRKKYRVHFKISHTDDNYVCSCCGLKFATKRNLEEHRVVHTKEKLFHCTVCSKSFPRKKNLVQHMWIHSEQKRFGCDLCNKQFNQRVSWKTHMKSYHPDLVNFETNKNIKLMVSLLKTDT</sequence>
<keyword evidence="4 10" id="KW-0863">Zinc-finger</keyword>
<dbReference type="RefSeq" id="XP_013163619.1">
    <property type="nucleotide sequence ID" value="XM_013308165.1"/>
</dbReference>
<dbReference type="InterPro" id="IPR050331">
    <property type="entry name" value="Zinc_finger"/>
</dbReference>
<evidence type="ECO:0000256" key="4">
    <source>
        <dbReference type="ARBA" id="ARBA00022771"/>
    </source>
</evidence>
<feature type="domain" description="ZAD" evidence="14">
    <location>
        <begin position="13"/>
        <end position="95"/>
    </location>
</feature>
<dbReference type="InterPro" id="IPR013087">
    <property type="entry name" value="Znf_C2H2_type"/>
</dbReference>
<evidence type="ECO:0000256" key="7">
    <source>
        <dbReference type="ARBA" id="ARBA00023125"/>
    </source>
</evidence>
<feature type="domain" description="C2H2-type" evidence="13">
    <location>
        <begin position="366"/>
        <end position="394"/>
    </location>
</feature>
<evidence type="ECO:0000256" key="10">
    <source>
        <dbReference type="PROSITE-ProRule" id="PRU00042"/>
    </source>
</evidence>
<evidence type="ECO:0000256" key="1">
    <source>
        <dbReference type="ARBA" id="ARBA00004123"/>
    </source>
</evidence>
<feature type="binding site" evidence="11">
    <location>
        <position position="68"/>
    </location>
    <ligand>
        <name>Zn(2+)</name>
        <dbReference type="ChEBI" id="CHEBI:29105"/>
    </ligand>
</feature>
<name>A0AAJ6Z297_PAPXU</name>
<reference evidence="15" key="1">
    <citation type="submission" date="2025-08" db="UniProtKB">
        <authorList>
            <consortium name="RefSeq"/>
        </authorList>
    </citation>
    <scope>IDENTIFICATION</scope>
</reference>
<dbReference type="PROSITE" id="PS00028">
    <property type="entry name" value="ZINC_FINGER_C2H2_1"/>
    <property type="match status" value="7"/>
</dbReference>
<keyword evidence="6" id="KW-0805">Transcription regulation</keyword>
<dbReference type="InterPro" id="IPR012934">
    <property type="entry name" value="Znf_AD"/>
</dbReference>
<dbReference type="GO" id="GO:0005634">
    <property type="term" value="C:nucleus"/>
    <property type="evidence" value="ECO:0007669"/>
    <property type="project" value="UniProtKB-SubCell"/>
</dbReference>
<dbReference type="PANTHER" id="PTHR16515">
    <property type="entry name" value="PR DOMAIN ZINC FINGER PROTEIN"/>
    <property type="match status" value="1"/>
</dbReference>
<feature type="region of interest" description="Disordered" evidence="12">
    <location>
        <begin position="181"/>
        <end position="221"/>
    </location>
</feature>
<comment type="subcellular location">
    <subcellularLocation>
        <location evidence="1">Nucleus</location>
    </subcellularLocation>
</comment>
<dbReference type="Pfam" id="PF07776">
    <property type="entry name" value="zf-AD"/>
    <property type="match status" value="1"/>
</dbReference>
<feature type="domain" description="C2H2-type" evidence="13">
    <location>
        <begin position="536"/>
        <end position="559"/>
    </location>
</feature>
<gene>
    <name evidence="15" type="primary">LOC106114805</name>
</gene>
<dbReference type="SMART" id="SM00868">
    <property type="entry name" value="zf-AD"/>
    <property type="match status" value="1"/>
</dbReference>
<feature type="binding site" evidence="11">
    <location>
        <position position="18"/>
    </location>
    <ligand>
        <name>Zn(2+)</name>
        <dbReference type="ChEBI" id="CHEBI:29105"/>
    </ligand>
</feature>
<evidence type="ECO:0000256" key="9">
    <source>
        <dbReference type="ARBA" id="ARBA00023242"/>
    </source>
</evidence>
<keyword evidence="8" id="KW-0804">Transcription</keyword>
<evidence type="ECO:0000313" key="15">
    <source>
        <dbReference type="RefSeq" id="XP_013163619.1"/>
    </source>
</evidence>
<feature type="binding site" evidence="11">
    <location>
        <position position="15"/>
    </location>
    <ligand>
        <name>Zn(2+)</name>
        <dbReference type="ChEBI" id="CHEBI:29105"/>
    </ligand>
</feature>
<evidence type="ECO:0000259" key="14">
    <source>
        <dbReference type="PROSITE" id="PS51915"/>
    </source>
</evidence>
<dbReference type="GeneID" id="106114805"/>
<dbReference type="GO" id="GO:0008270">
    <property type="term" value="F:zinc ion binding"/>
    <property type="evidence" value="ECO:0007669"/>
    <property type="project" value="UniProtKB-UniRule"/>
</dbReference>
<evidence type="ECO:0000256" key="2">
    <source>
        <dbReference type="ARBA" id="ARBA00022723"/>
    </source>
</evidence>
<dbReference type="Proteomes" id="UP000694872">
    <property type="component" value="Unplaced"/>
</dbReference>
<dbReference type="InterPro" id="IPR036236">
    <property type="entry name" value="Znf_C2H2_sf"/>
</dbReference>
<feature type="compositionally biased region" description="Basic and acidic residues" evidence="12">
    <location>
        <begin position="199"/>
        <end position="219"/>
    </location>
</feature>
<keyword evidence="5 11" id="KW-0862">Zinc</keyword>
<feature type="binding site" evidence="11">
    <location>
        <position position="71"/>
    </location>
    <ligand>
        <name>Zn(2+)</name>
        <dbReference type="ChEBI" id="CHEBI:29105"/>
    </ligand>
</feature>
<keyword evidence="2 11" id="KW-0479">Metal-binding</keyword>
<dbReference type="GO" id="GO:0006357">
    <property type="term" value="P:regulation of transcription by RNA polymerase II"/>
    <property type="evidence" value="ECO:0007669"/>
    <property type="project" value="UniProtKB-ARBA"/>
</dbReference>
<dbReference type="SUPFAM" id="SSF57667">
    <property type="entry name" value="beta-beta-alpha zinc fingers"/>
    <property type="match status" value="3"/>
</dbReference>
<dbReference type="Pfam" id="PF13912">
    <property type="entry name" value="zf-C2H2_6"/>
    <property type="match status" value="1"/>
</dbReference>
<dbReference type="PANTHER" id="PTHR16515:SF49">
    <property type="entry name" value="GASTRULA ZINC FINGER PROTEIN XLCGF49.1-LIKE-RELATED"/>
    <property type="match status" value="1"/>
</dbReference>
<keyword evidence="9" id="KW-0539">Nucleus</keyword>
<keyword evidence="3" id="KW-0677">Repeat</keyword>
<evidence type="ECO:0000256" key="6">
    <source>
        <dbReference type="ARBA" id="ARBA00023015"/>
    </source>
</evidence>
<dbReference type="PROSITE" id="PS50157">
    <property type="entry name" value="ZINC_FINGER_C2H2_2"/>
    <property type="match status" value="5"/>
</dbReference>